<gene>
    <name evidence="15" type="primary">Fkbp14</name>
    <name evidence="15" type="ORF">AWC38_SpisGene12057</name>
</gene>
<dbReference type="Gene3D" id="3.10.50.40">
    <property type="match status" value="1"/>
</dbReference>
<evidence type="ECO:0000256" key="12">
    <source>
        <dbReference type="SAM" id="SignalP"/>
    </source>
</evidence>
<feature type="domain" description="EF-hand" evidence="14">
    <location>
        <begin position="181"/>
        <end position="216"/>
    </location>
</feature>
<evidence type="ECO:0000259" key="13">
    <source>
        <dbReference type="PROSITE" id="PS50059"/>
    </source>
</evidence>
<dbReference type="GO" id="GO:0003755">
    <property type="term" value="F:peptidyl-prolyl cis-trans isomerase activity"/>
    <property type="evidence" value="ECO:0007669"/>
    <property type="project" value="UniProtKB-KW"/>
</dbReference>
<keyword evidence="16" id="KW-1185">Reference proteome</keyword>
<dbReference type="SUPFAM" id="SSF54534">
    <property type="entry name" value="FKBP-like"/>
    <property type="match status" value="1"/>
</dbReference>
<dbReference type="PROSITE" id="PS50222">
    <property type="entry name" value="EF_HAND_2"/>
    <property type="match status" value="2"/>
</dbReference>
<evidence type="ECO:0000256" key="10">
    <source>
        <dbReference type="PROSITE-ProRule" id="PRU00277"/>
    </source>
</evidence>
<dbReference type="PANTHER" id="PTHR46222">
    <property type="entry name" value="PEPTIDYL-PROLYL CIS-TRANS ISOMERASE FKBP7/14"/>
    <property type="match status" value="1"/>
</dbReference>
<evidence type="ECO:0000256" key="8">
    <source>
        <dbReference type="ARBA" id="ARBA00023180"/>
    </source>
</evidence>
<evidence type="ECO:0000256" key="11">
    <source>
        <dbReference type="SAM" id="MobiDB-lite"/>
    </source>
</evidence>
<evidence type="ECO:0000256" key="4">
    <source>
        <dbReference type="ARBA" id="ARBA00022737"/>
    </source>
</evidence>
<dbReference type="EMBL" id="LSMT01000209">
    <property type="protein sequence ID" value="PFX23367.1"/>
    <property type="molecule type" value="Genomic_DNA"/>
</dbReference>
<dbReference type="GO" id="GO:0005509">
    <property type="term" value="F:calcium ion binding"/>
    <property type="evidence" value="ECO:0007669"/>
    <property type="project" value="InterPro"/>
</dbReference>
<evidence type="ECO:0000256" key="1">
    <source>
        <dbReference type="ARBA" id="ARBA00000971"/>
    </source>
</evidence>
<evidence type="ECO:0000313" key="15">
    <source>
        <dbReference type="EMBL" id="PFX23367.1"/>
    </source>
</evidence>
<accession>A0A2B4S448</accession>
<dbReference type="InterPro" id="IPR011992">
    <property type="entry name" value="EF-hand-dom_pair"/>
</dbReference>
<feature type="chain" id="PRO_5012789862" description="peptidylprolyl isomerase" evidence="12">
    <location>
        <begin position="23"/>
        <end position="216"/>
    </location>
</feature>
<organism evidence="15 16">
    <name type="scientific">Stylophora pistillata</name>
    <name type="common">Smooth cauliflower coral</name>
    <dbReference type="NCBI Taxonomy" id="50429"/>
    <lineage>
        <taxon>Eukaryota</taxon>
        <taxon>Metazoa</taxon>
        <taxon>Cnidaria</taxon>
        <taxon>Anthozoa</taxon>
        <taxon>Hexacorallia</taxon>
        <taxon>Scleractinia</taxon>
        <taxon>Astrocoeniina</taxon>
        <taxon>Pocilloporidae</taxon>
        <taxon>Stylophora</taxon>
    </lineage>
</organism>
<dbReference type="Pfam" id="PF00254">
    <property type="entry name" value="FKBP_C"/>
    <property type="match status" value="1"/>
</dbReference>
<dbReference type="EC" id="5.2.1.8" evidence="2 10"/>
<proteinExistence type="predicted"/>
<evidence type="ECO:0000256" key="9">
    <source>
        <dbReference type="ARBA" id="ARBA00023235"/>
    </source>
</evidence>
<dbReference type="AlphaFoldDB" id="A0A2B4S448"/>
<dbReference type="CDD" id="cd00051">
    <property type="entry name" value="EFh"/>
    <property type="match status" value="1"/>
</dbReference>
<reference evidence="16" key="1">
    <citation type="journal article" date="2017" name="bioRxiv">
        <title>Comparative analysis of the genomes of Stylophora pistillata and Acropora digitifera provides evidence for extensive differences between species of corals.</title>
        <authorList>
            <person name="Voolstra C.R."/>
            <person name="Li Y."/>
            <person name="Liew Y.J."/>
            <person name="Baumgarten S."/>
            <person name="Zoccola D."/>
            <person name="Flot J.-F."/>
            <person name="Tambutte S."/>
            <person name="Allemand D."/>
            <person name="Aranda M."/>
        </authorList>
    </citation>
    <scope>NUCLEOTIDE SEQUENCE [LARGE SCALE GENOMIC DNA]</scope>
</reference>
<dbReference type="InterPro" id="IPR002048">
    <property type="entry name" value="EF_hand_dom"/>
</dbReference>
<feature type="signal peptide" evidence="12">
    <location>
        <begin position="1"/>
        <end position="22"/>
    </location>
</feature>
<comment type="caution">
    <text evidence="15">The sequence shown here is derived from an EMBL/GenBank/DDBJ whole genome shotgun (WGS) entry which is preliminary data.</text>
</comment>
<dbReference type="Gene3D" id="1.10.238.10">
    <property type="entry name" value="EF-hand"/>
    <property type="match status" value="1"/>
</dbReference>
<feature type="region of interest" description="Disordered" evidence="11">
    <location>
        <begin position="171"/>
        <end position="216"/>
    </location>
</feature>
<evidence type="ECO:0000256" key="7">
    <source>
        <dbReference type="ARBA" id="ARBA00023110"/>
    </source>
</evidence>
<dbReference type="SUPFAM" id="SSF47473">
    <property type="entry name" value="EF-hand"/>
    <property type="match status" value="1"/>
</dbReference>
<dbReference type="PANTHER" id="PTHR46222:SF3">
    <property type="entry name" value="PEPTIDYLPROLYL ISOMERASE"/>
    <property type="match status" value="1"/>
</dbReference>
<evidence type="ECO:0000256" key="3">
    <source>
        <dbReference type="ARBA" id="ARBA00022729"/>
    </source>
</evidence>
<comment type="catalytic activity">
    <reaction evidence="1 10">
        <text>[protein]-peptidylproline (omega=180) = [protein]-peptidylproline (omega=0)</text>
        <dbReference type="Rhea" id="RHEA:16237"/>
        <dbReference type="Rhea" id="RHEA-COMP:10747"/>
        <dbReference type="Rhea" id="RHEA-COMP:10748"/>
        <dbReference type="ChEBI" id="CHEBI:83833"/>
        <dbReference type="ChEBI" id="CHEBI:83834"/>
        <dbReference type="EC" id="5.2.1.8"/>
    </reaction>
</comment>
<feature type="domain" description="EF-hand" evidence="14">
    <location>
        <begin position="139"/>
        <end position="174"/>
    </location>
</feature>
<dbReference type="Pfam" id="PF13499">
    <property type="entry name" value="EF-hand_7"/>
    <property type="match status" value="1"/>
</dbReference>
<name>A0A2B4S448_STYPI</name>
<dbReference type="FunFam" id="3.10.50.40:FF:000006">
    <property type="entry name" value="Peptidyl-prolyl cis-trans isomerase"/>
    <property type="match status" value="1"/>
</dbReference>
<dbReference type="InterPro" id="IPR052273">
    <property type="entry name" value="PPIase_FKBP"/>
</dbReference>
<dbReference type="GO" id="GO:0005783">
    <property type="term" value="C:endoplasmic reticulum"/>
    <property type="evidence" value="ECO:0007669"/>
    <property type="project" value="UniProtKB-ARBA"/>
</dbReference>
<evidence type="ECO:0000256" key="6">
    <source>
        <dbReference type="ARBA" id="ARBA00022837"/>
    </source>
</evidence>
<evidence type="ECO:0000256" key="2">
    <source>
        <dbReference type="ARBA" id="ARBA00013194"/>
    </source>
</evidence>
<keyword evidence="9 10" id="KW-0413">Isomerase</keyword>
<dbReference type="InterPro" id="IPR018247">
    <property type="entry name" value="EF_Hand_1_Ca_BS"/>
</dbReference>
<keyword evidence="3 12" id="KW-0732">Signal</keyword>
<evidence type="ECO:0000256" key="5">
    <source>
        <dbReference type="ARBA" id="ARBA00022824"/>
    </source>
</evidence>
<keyword evidence="8" id="KW-0325">Glycoprotein</keyword>
<feature type="compositionally biased region" description="Basic and acidic residues" evidence="11">
    <location>
        <begin position="189"/>
        <end position="216"/>
    </location>
</feature>
<sequence>MWFTEWMNLLVLLAFFSTLCCGEEEGVTIEVVYKPEGCTRKTKDGDLLAMDYTGRLEKDGSVFDSSHKRQQTFDFTMGKGQVIQGWEEGLKDMCVGEKRKLRVPAHLGYGDRGAGDVIPPGANLLFDVELKEIKNDGEVESEAYPNVFNMIDADKNKELSIEEVKQYLKEQNGYPNEDENQHETIVSEIFEHEDKDKDGVISHEEFSGPKQDHVEL</sequence>
<keyword evidence="6" id="KW-0106">Calcium</keyword>
<dbReference type="PROSITE" id="PS00018">
    <property type="entry name" value="EF_HAND_1"/>
    <property type="match status" value="2"/>
</dbReference>
<feature type="domain" description="PPIase FKBP-type" evidence="13">
    <location>
        <begin position="45"/>
        <end position="134"/>
    </location>
</feature>
<dbReference type="OrthoDB" id="1902587at2759"/>
<dbReference type="PROSITE" id="PS50059">
    <property type="entry name" value="FKBP_PPIASE"/>
    <property type="match status" value="1"/>
</dbReference>
<dbReference type="SMART" id="SM00054">
    <property type="entry name" value="EFh"/>
    <property type="match status" value="2"/>
</dbReference>
<protein>
    <recommendedName>
        <fullName evidence="2 10">peptidylprolyl isomerase</fullName>
        <ecNumber evidence="2 10">5.2.1.8</ecNumber>
    </recommendedName>
</protein>
<evidence type="ECO:0000259" key="14">
    <source>
        <dbReference type="PROSITE" id="PS50222"/>
    </source>
</evidence>
<keyword evidence="5" id="KW-0256">Endoplasmic reticulum</keyword>
<dbReference type="InterPro" id="IPR046357">
    <property type="entry name" value="PPIase_dom_sf"/>
</dbReference>
<keyword evidence="4" id="KW-0677">Repeat</keyword>
<dbReference type="Proteomes" id="UP000225706">
    <property type="component" value="Unassembled WGS sequence"/>
</dbReference>
<keyword evidence="7 10" id="KW-0697">Rotamase</keyword>
<dbReference type="STRING" id="50429.A0A2B4S448"/>
<dbReference type="InterPro" id="IPR001179">
    <property type="entry name" value="PPIase_FKBP_dom"/>
</dbReference>
<evidence type="ECO:0000313" key="16">
    <source>
        <dbReference type="Proteomes" id="UP000225706"/>
    </source>
</evidence>